<evidence type="ECO:0000313" key="3">
    <source>
        <dbReference type="Proteomes" id="UP000779070"/>
    </source>
</evidence>
<reference evidence="2 3" key="1">
    <citation type="submission" date="2021-02" db="EMBL/GenBank/DDBJ databases">
        <title>Draft Genome Sequences of 5 Vibrio neptunius Strains Isolated From of Bivalve Hatcheries.</title>
        <authorList>
            <person name="Galvis F."/>
            <person name="Barja J.L."/>
            <person name="Lemos M.L."/>
            <person name="Balado M."/>
        </authorList>
    </citation>
    <scope>NUCLEOTIDE SEQUENCE [LARGE SCALE GENOMIC DNA]</scope>
    <source>
        <strain evidence="2 3">PP-145.98</strain>
    </source>
</reference>
<proteinExistence type="predicted"/>
<comment type="caution">
    <text evidence="2">The sequence shown here is derived from an EMBL/GenBank/DDBJ whole genome shotgun (WGS) entry which is preliminary data.</text>
</comment>
<dbReference type="Pfam" id="PF00497">
    <property type="entry name" value="SBP_bac_3"/>
    <property type="match status" value="1"/>
</dbReference>
<accession>A0ABS3ABL0</accession>
<dbReference type="EMBL" id="JAFHLB010000066">
    <property type="protein sequence ID" value="MBN3580657.1"/>
    <property type="molecule type" value="Genomic_DNA"/>
</dbReference>
<organism evidence="2 3">
    <name type="scientific">Vibrio neptunius</name>
    <dbReference type="NCBI Taxonomy" id="170651"/>
    <lineage>
        <taxon>Bacteria</taxon>
        <taxon>Pseudomonadati</taxon>
        <taxon>Pseudomonadota</taxon>
        <taxon>Gammaproteobacteria</taxon>
        <taxon>Vibrionales</taxon>
        <taxon>Vibrionaceae</taxon>
        <taxon>Vibrio</taxon>
    </lineage>
</organism>
<dbReference type="Gene3D" id="3.40.190.10">
    <property type="entry name" value="Periplasmic binding protein-like II"/>
    <property type="match status" value="2"/>
</dbReference>
<keyword evidence="3" id="KW-1185">Reference proteome</keyword>
<name>A0ABS3ABL0_9VIBR</name>
<evidence type="ECO:0000313" key="2">
    <source>
        <dbReference type="EMBL" id="MBN3580657.1"/>
    </source>
</evidence>
<dbReference type="InterPro" id="IPR001638">
    <property type="entry name" value="Solute-binding_3/MltF_N"/>
</dbReference>
<dbReference type="Proteomes" id="UP000779070">
    <property type="component" value="Unassembled WGS sequence"/>
</dbReference>
<evidence type="ECO:0000259" key="1">
    <source>
        <dbReference type="Pfam" id="PF00497"/>
    </source>
</evidence>
<sequence length="245" mass="27901">MGLLSLQVMATTTLKLAYSDVESYPFQMGNGTDVADPPGIALDVINRVAEQLELDVKYVRLPGKRVLQDISNGDVDGGFIFSYNTQRAQYAHYPMNGDKPDVSKRIATIGYYFYTLQDHMFNWDGESLADPDQKVGAHLGFSIVRELKKKQLKVFEVKTTAQLFNMLQLKRLSAIAVQDTMAKQFLSKQKISDVKQVQPAIATKDYYLVLSHKFVETNPELAQKIWQAIEELREDVFSQHQDKYH</sequence>
<feature type="domain" description="Solute-binding protein family 3/N-terminal" evidence="1">
    <location>
        <begin position="20"/>
        <end position="244"/>
    </location>
</feature>
<protein>
    <submittedName>
        <fullName evidence="2">Transporter substrate-binding domain-containing protein</fullName>
    </submittedName>
</protein>
<gene>
    <name evidence="2" type="ORF">JYA62_23895</name>
</gene>
<dbReference type="SUPFAM" id="SSF53850">
    <property type="entry name" value="Periplasmic binding protein-like II"/>
    <property type="match status" value="1"/>
</dbReference>